<dbReference type="EMBL" id="QVID01000001">
    <property type="protein sequence ID" value="RFN59313.1"/>
    <property type="molecule type" value="Genomic_DNA"/>
</dbReference>
<sequence length="139" mass="16119">MVAIKKVLKIGVIFIILASGLLLFYAFNPIEQSFFIPCPFHYLTGLHCPGCGSQRALHQLVHFNMYEAFRYNPLLVLSLPILIYSVGITLYNFINQTKYRVSFFYKNTFIYTYFGIVVAFWILRNIPIEPFSYLAPTTL</sequence>
<dbReference type="Pfam" id="PF10825">
    <property type="entry name" value="DUF2752"/>
    <property type="match status" value="1"/>
</dbReference>
<reference evidence="2 3" key="1">
    <citation type="journal article" date="2007" name="Int. J. Syst. Evol. Microbiol.">
        <title>Marixanthomonas ophiurae gen. nov., sp. nov., a marine bacterium of the family Flavobacteriaceae isolated from a deep-sea brittle star.</title>
        <authorList>
            <person name="Romanenko L.A."/>
            <person name="Uchino M."/>
            <person name="Frolova G.M."/>
            <person name="Mikhailov V.V."/>
        </authorList>
    </citation>
    <scope>NUCLEOTIDE SEQUENCE [LARGE SCALE GENOMIC DNA]</scope>
    <source>
        <strain evidence="2 3">KMM 3046</strain>
    </source>
</reference>
<keyword evidence="3" id="KW-1185">Reference proteome</keyword>
<keyword evidence="1" id="KW-1133">Transmembrane helix</keyword>
<dbReference type="InterPro" id="IPR021215">
    <property type="entry name" value="DUF2752"/>
</dbReference>
<name>A0A3E1QB09_9FLAO</name>
<evidence type="ECO:0000313" key="2">
    <source>
        <dbReference type="EMBL" id="RFN59313.1"/>
    </source>
</evidence>
<evidence type="ECO:0000256" key="1">
    <source>
        <dbReference type="SAM" id="Phobius"/>
    </source>
</evidence>
<keyword evidence="1" id="KW-0812">Transmembrane</keyword>
<organism evidence="2 3">
    <name type="scientific">Marixanthomonas ophiurae</name>
    <dbReference type="NCBI Taxonomy" id="387659"/>
    <lineage>
        <taxon>Bacteria</taxon>
        <taxon>Pseudomonadati</taxon>
        <taxon>Bacteroidota</taxon>
        <taxon>Flavobacteriia</taxon>
        <taxon>Flavobacteriales</taxon>
        <taxon>Flavobacteriaceae</taxon>
        <taxon>Marixanthomonas</taxon>
    </lineage>
</organism>
<comment type="caution">
    <text evidence="2">The sequence shown here is derived from an EMBL/GenBank/DDBJ whole genome shotgun (WGS) entry which is preliminary data.</text>
</comment>
<keyword evidence="1" id="KW-0472">Membrane</keyword>
<proteinExistence type="predicted"/>
<feature type="transmembrane region" description="Helical" evidence="1">
    <location>
        <begin position="74"/>
        <end position="94"/>
    </location>
</feature>
<feature type="transmembrane region" description="Helical" evidence="1">
    <location>
        <begin position="103"/>
        <end position="123"/>
    </location>
</feature>
<feature type="transmembrane region" description="Helical" evidence="1">
    <location>
        <begin position="7"/>
        <end position="27"/>
    </location>
</feature>
<gene>
    <name evidence="2" type="ORF">DZ858_04400</name>
</gene>
<dbReference type="Proteomes" id="UP000261082">
    <property type="component" value="Unassembled WGS sequence"/>
</dbReference>
<accession>A0A3E1QB09</accession>
<protein>
    <submittedName>
        <fullName evidence="2">DUF2752 domain-containing protein</fullName>
    </submittedName>
</protein>
<evidence type="ECO:0000313" key="3">
    <source>
        <dbReference type="Proteomes" id="UP000261082"/>
    </source>
</evidence>
<dbReference type="AlphaFoldDB" id="A0A3E1QB09"/>